<reference evidence="1" key="1">
    <citation type="submission" date="2023-04" db="EMBL/GenBank/DDBJ databases">
        <title>Phytophthora lilii NBRC 32176.</title>
        <authorList>
            <person name="Ichikawa N."/>
            <person name="Sato H."/>
            <person name="Tonouchi N."/>
        </authorList>
    </citation>
    <scope>NUCLEOTIDE SEQUENCE</scope>
    <source>
        <strain evidence="1">NBRC 32176</strain>
    </source>
</reference>
<evidence type="ECO:0000313" key="2">
    <source>
        <dbReference type="Proteomes" id="UP001165083"/>
    </source>
</evidence>
<keyword evidence="2" id="KW-1185">Reference proteome</keyword>
<protein>
    <submittedName>
        <fullName evidence="1">Unnamed protein product</fullName>
    </submittedName>
</protein>
<sequence length="263" mass="28728">MPDTFVMLSGLHGIKVYNSTIASWDASAAITNENHPSMSSLYVARVNTTDGLLPLGLQSPDFPQNLYDIEFCVTNLRELPDDLYTKWHAGANLQFEYSQLEAIPASLTQLAPSMLAVTGNPINELPPEIFEITGLTSLSVSGTDLYELPRNVLNVSPELLVISIMDTDISFFWSWSDALFATLWIAGGSAYCTDLDKIKNGSASNFDVAPSGEYASILMDPSEANWENIANAVYCGPFDRSVYPLVVDDYFLAVSTPPAIATY</sequence>
<gene>
    <name evidence="1" type="ORF">Plil01_000967800</name>
</gene>
<dbReference type="SUPFAM" id="SSF52058">
    <property type="entry name" value="L domain-like"/>
    <property type="match status" value="1"/>
</dbReference>
<dbReference type="Proteomes" id="UP001165083">
    <property type="component" value="Unassembled WGS sequence"/>
</dbReference>
<dbReference type="Gene3D" id="3.80.10.10">
    <property type="entry name" value="Ribonuclease Inhibitor"/>
    <property type="match status" value="1"/>
</dbReference>
<proteinExistence type="predicted"/>
<dbReference type="EMBL" id="BSXW01000490">
    <property type="protein sequence ID" value="GMF23827.1"/>
    <property type="molecule type" value="Genomic_DNA"/>
</dbReference>
<dbReference type="OrthoDB" id="117345at2759"/>
<dbReference type="InterPro" id="IPR032675">
    <property type="entry name" value="LRR_dom_sf"/>
</dbReference>
<accession>A0A9W6U1Q5</accession>
<evidence type="ECO:0000313" key="1">
    <source>
        <dbReference type="EMBL" id="GMF23827.1"/>
    </source>
</evidence>
<name>A0A9W6U1Q5_9STRA</name>
<comment type="caution">
    <text evidence="1">The sequence shown here is derived from an EMBL/GenBank/DDBJ whole genome shotgun (WGS) entry which is preliminary data.</text>
</comment>
<dbReference type="AlphaFoldDB" id="A0A9W6U1Q5"/>
<organism evidence="1 2">
    <name type="scientific">Phytophthora lilii</name>
    <dbReference type="NCBI Taxonomy" id="2077276"/>
    <lineage>
        <taxon>Eukaryota</taxon>
        <taxon>Sar</taxon>
        <taxon>Stramenopiles</taxon>
        <taxon>Oomycota</taxon>
        <taxon>Peronosporomycetes</taxon>
        <taxon>Peronosporales</taxon>
        <taxon>Peronosporaceae</taxon>
        <taxon>Phytophthora</taxon>
    </lineage>
</organism>